<sequence length="172" mass="19683">MGRTITLKNHLSDEELKARYQSSTDPVESRRWHLLWLVSQRWYLLDAAESVGVSYSYARKVVYAYNQDGVETIANRRRGRQMTRRALLSATQQAELDQALQSPPADGGLWSGPKVAQWIAQKTGRAQVHPQRGWDYLQRLHYSGQRPRPRHANADEAAQTAFKKTCRTESSS</sequence>
<dbReference type="RefSeq" id="WP_316431598.1">
    <property type="nucleotide sequence ID" value="NZ_CP053586.1"/>
</dbReference>
<dbReference type="Pfam" id="PF13592">
    <property type="entry name" value="HTH_33"/>
    <property type="match status" value="1"/>
</dbReference>
<dbReference type="EMBL" id="CP053586">
    <property type="protein sequence ID" value="WNZ25452.1"/>
    <property type="molecule type" value="Genomic_DNA"/>
</dbReference>
<protein>
    <submittedName>
        <fullName evidence="3">Helix-turn-helix domain-containing protein</fullName>
    </submittedName>
</protein>
<gene>
    <name evidence="3" type="ORF">HJG54_10440</name>
    <name evidence="4" type="ORF">HJG54_23075</name>
</gene>
<evidence type="ECO:0000313" key="4">
    <source>
        <dbReference type="EMBL" id="WNZ25452.1"/>
    </source>
</evidence>
<evidence type="ECO:0000256" key="1">
    <source>
        <dbReference type="SAM" id="MobiDB-lite"/>
    </source>
</evidence>
<reference evidence="3" key="1">
    <citation type="submission" date="2020-05" db="EMBL/GenBank/DDBJ databases">
        <authorList>
            <person name="Zhu T."/>
            <person name="Keshari N."/>
            <person name="Lu X."/>
        </authorList>
    </citation>
    <scope>NUCLEOTIDE SEQUENCE</scope>
    <source>
        <strain evidence="3">NK1-12</strain>
    </source>
</reference>
<dbReference type="AlphaFoldDB" id="A0AA96WJ88"/>
<dbReference type="Pfam" id="PF13384">
    <property type="entry name" value="HTH_23"/>
    <property type="match status" value="1"/>
</dbReference>
<dbReference type="EMBL" id="CP053586">
    <property type="protein sequence ID" value="WNZ23226.1"/>
    <property type="molecule type" value="Genomic_DNA"/>
</dbReference>
<name>A0AA96WJ88_9CYAN</name>
<proteinExistence type="predicted"/>
<evidence type="ECO:0000259" key="2">
    <source>
        <dbReference type="Pfam" id="PF13592"/>
    </source>
</evidence>
<accession>A0AA96WJ88</accession>
<feature type="domain" description="Winged helix-turn helix" evidence="2">
    <location>
        <begin position="106"/>
        <end position="165"/>
    </location>
</feature>
<feature type="region of interest" description="Disordered" evidence="1">
    <location>
        <begin position="141"/>
        <end position="172"/>
    </location>
</feature>
<evidence type="ECO:0000313" key="3">
    <source>
        <dbReference type="EMBL" id="WNZ23226.1"/>
    </source>
</evidence>
<organism evidence="3">
    <name type="scientific">Leptolyngbya sp. NK1-12</name>
    <dbReference type="NCBI Taxonomy" id="2547451"/>
    <lineage>
        <taxon>Bacteria</taxon>
        <taxon>Bacillati</taxon>
        <taxon>Cyanobacteriota</taxon>
        <taxon>Cyanophyceae</taxon>
        <taxon>Leptolyngbyales</taxon>
        <taxon>Leptolyngbyaceae</taxon>
        <taxon>Leptolyngbya group</taxon>
        <taxon>Leptolyngbya</taxon>
    </lineage>
</organism>
<dbReference type="InterPro" id="IPR025959">
    <property type="entry name" value="Winged_HTH_dom"/>
</dbReference>